<evidence type="ECO:0000259" key="8">
    <source>
        <dbReference type="Pfam" id="PF05645"/>
    </source>
</evidence>
<evidence type="ECO:0000256" key="4">
    <source>
        <dbReference type="ARBA" id="ARBA00022478"/>
    </source>
</evidence>
<feature type="domain" description="RNA polymerase III Rpc82 C -terminal" evidence="8">
    <location>
        <begin position="153"/>
        <end position="360"/>
    </location>
</feature>
<evidence type="ECO:0000313" key="11">
    <source>
        <dbReference type="EMBL" id="KAK7384809.1"/>
    </source>
</evidence>
<dbReference type="InterPro" id="IPR013197">
    <property type="entry name" value="RNA_pol_III_RPC82-rel_HTH"/>
</dbReference>
<dbReference type="GO" id="GO:0006351">
    <property type="term" value="P:DNA-templated transcription"/>
    <property type="evidence" value="ECO:0007669"/>
    <property type="project" value="InterPro"/>
</dbReference>
<comment type="subcellular location">
    <subcellularLocation>
        <location evidence="1 7">Nucleus</location>
    </subcellularLocation>
</comment>
<accession>A0AAN9X774</accession>
<keyword evidence="4 7" id="KW-0240">DNA-directed RNA polymerase</keyword>
<sequence length="517" mass="59115">MVTQFGIEFAVHLIGNHFGNVVSKLCETLLRRGPLTLDQLIHCTELSLEQVKHSLLVLIQHNCVQPFVSSPQHYDDDADKLRVRTQYLALFNNIIHRLRFPKFLETVSQMLDEECVELLNGLLRDGRLTLKQMAERANQGKENAVATKVVRELLCKLLTAQFVERCPATEPVVSTSFRDTTTRKRGAKSAKVFEAPEALEQRVLEAAVPADAIRFSFTADMGLNVGREKNSDDSQMNIVEEDFAEEELILWRANFEEFICHLRHKVLIENVRTQHDDETATVLRALLEATRTSEKKVKMENSVPVSLNKITAEVMKTATGRALTIDRIRASLSCCSQRMNVDESCSIDLKKIVEQARDEEVESTVLKRYGKDAYRMFRLLSKDCCFLDTDKIAAHTLVETKKASKFLHKLWNDKYLHKETQTIVVAGGRPSNIFLWKVNKPLLWECVLDEMFHAALNLSIRMASEQEKNEELLNVPKDKLKEAGPLQKEYKRLLNVWLLLGSSLMKLDDALLLFQDF</sequence>
<evidence type="ECO:0000256" key="5">
    <source>
        <dbReference type="ARBA" id="ARBA00023163"/>
    </source>
</evidence>
<dbReference type="PANTHER" id="PTHR12949">
    <property type="entry name" value="RNA POLYMERASE III DNA DIRECTED -RELATED"/>
    <property type="match status" value="1"/>
</dbReference>
<gene>
    <name evidence="11" type="ORF">VNO78_30512</name>
</gene>
<dbReference type="EMBL" id="JAYMYS010000008">
    <property type="protein sequence ID" value="KAK7384809.1"/>
    <property type="molecule type" value="Genomic_DNA"/>
</dbReference>
<dbReference type="FunFam" id="1.10.10.10:FF:000515">
    <property type="entry name" value="DNA-directed RNA polymerase III subunit rpc3"/>
    <property type="match status" value="1"/>
</dbReference>
<reference evidence="11 12" key="1">
    <citation type="submission" date="2024-01" db="EMBL/GenBank/DDBJ databases">
        <title>The genomes of 5 underutilized Papilionoideae crops provide insights into root nodulation and disease resistanc.</title>
        <authorList>
            <person name="Jiang F."/>
        </authorList>
    </citation>
    <scope>NUCLEOTIDE SEQUENCE [LARGE SCALE GENOMIC DNA]</scope>
    <source>
        <strain evidence="11">DUOXIRENSHENG_FW03</strain>
        <tissue evidence="11">Leaves</tissue>
    </source>
</reference>
<evidence type="ECO:0000256" key="1">
    <source>
        <dbReference type="ARBA" id="ARBA00004123"/>
    </source>
</evidence>
<evidence type="ECO:0000256" key="2">
    <source>
        <dbReference type="ARBA" id="ARBA00007206"/>
    </source>
</evidence>
<keyword evidence="12" id="KW-1185">Reference proteome</keyword>
<dbReference type="Pfam" id="PF22536">
    <property type="entry name" value="WHD_POLR3C"/>
    <property type="match status" value="1"/>
</dbReference>
<dbReference type="InterPro" id="IPR036388">
    <property type="entry name" value="WH-like_DNA-bd_sf"/>
</dbReference>
<dbReference type="GO" id="GO:0005666">
    <property type="term" value="C:RNA polymerase III complex"/>
    <property type="evidence" value="ECO:0007669"/>
    <property type="project" value="UniProtKB-UniRule"/>
</dbReference>
<keyword evidence="6 7" id="KW-0539">Nucleus</keyword>
<dbReference type="InterPro" id="IPR008806">
    <property type="entry name" value="RNA_pol_III_Rpc82_C"/>
</dbReference>
<feature type="domain" description="RNA polymerase III subunit RPC82-related helix-turn-helix" evidence="9">
    <location>
        <begin position="10"/>
        <end position="65"/>
    </location>
</feature>
<comment type="function">
    <text evidence="7">DNA-dependent RNA polymerase catalyzes the transcription of DNA into RNA using the four ribonucleoside triphosphates as substrates. Specific core component of RNA polymerase III which synthesizes small RNAs, such as 5S rRNA and tRNAs.</text>
</comment>
<organism evidence="11 12">
    <name type="scientific">Psophocarpus tetragonolobus</name>
    <name type="common">Winged bean</name>
    <name type="synonym">Dolichos tetragonolobus</name>
    <dbReference type="NCBI Taxonomy" id="3891"/>
    <lineage>
        <taxon>Eukaryota</taxon>
        <taxon>Viridiplantae</taxon>
        <taxon>Streptophyta</taxon>
        <taxon>Embryophyta</taxon>
        <taxon>Tracheophyta</taxon>
        <taxon>Spermatophyta</taxon>
        <taxon>Magnoliopsida</taxon>
        <taxon>eudicotyledons</taxon>
        <taxon>Gunneridae</taxon>
        <taxon>Pentapetalae</taxon>
        <taxon>rosids</taxon>
        <taxon>fabids</taxon>
        <taxon>Fabales</taxon>
        <taxon>Fabaceae</taxon>
        <taxon>Papilionoideae</taxon>
        <taxon>50 kb inversion clade</taxon>
        <taxon>NPAAA clade</taxon>
        <taxon>indigoferoid/millettioid clade</taxon>
        <taxon>Phaseoleae</taxon>
        <taxon>Psophocarpus</taxon>
    </lineage>
</organism>
<dbReference type="Gene3D" id="1.10.10.10">
    <property type="entry name" value="Winged helix-like DNA-binding domain superfamily/Winged helix DNA-binding domain"/>
    <property type="match status" value="4"/>
</dbReference>
<protein>
    <recommendedName>
        <fullName evidence="3 7">DNA-directed RNA polymerase III subunit RPC3</fullName>
        <shortName evidence="7">RNA polymerase III subunit C3</shortName>
    </recommendedName>
</protein>
<dbReference type="AlphaFoldDB" id="A0AAN9X774"/>
<evidence type="ECO:0000256" key="3">
    <source>
        <dbReference type="ARBA" id="ARBA00016689"/>
    </source>
</evidence>
<name>A0AAN9X774_PSOTE</name>
<feature type="domain" description="DNA-directed RNA polymerase III subunit RPC3 winged-helix" evidence="10">
    <location>
        <begin position="361"/>
        <end position="418"/>
    </location>
</feature>
<comment type="similarity">
    <text evidence="2 7">Belongs to the eukaryotic RPC3/POLR3C RNA polymerase subunit family.</text>
</comment>
<dbReference type="Pfam" id="PF08221">
    <property type="entry name" value="HTH_9"/>
    <property type="match status" value="1"/>
</dbReference>
<evidence type="ECO:0000259" key="9">
    <source>
        <dbReference type="Pfam" id="PF08221"/>
    </source>
</evidence>
<comment type="caution">
    <text evidence="11">The sequence shown here is derived from an EMBL/GenBank/DDBJ whole genome shotgun (WGS) entry which is preliminary data.</text>
</comment>
<dbReference type="Proteomes" id="UP001386955">
    <property type="component" value="Unassembled WGS sequence"/>
</dbReference>
<dbReference type="InterPro" id="IPR055207">
    <property type="entry name" value="POLR3C_WHD"/>
</dbReference>
<dbReference type="Pfam" id="PF05645">
    <property type="entry name" value="RNA_pol_Rpc82"/>
    <property type="match status" value="1"/>
</dbReference>
<comment type="subunit">
    <text evidence="7">Component of the RNA polymerase III (Pol III) complex consisting of 17 subunits.</text>
</comment>
<dbReference type="PANTHER" id="PTHR12949:SF0">
    <property type="entry name" value="DNA-DIRECTED RNA POLYMERASE III SUBUNIT RPC3"/>
    <property type="match status" value="1"/>
</dbReference>
<dbReference type="GO" id="GO:0003697">
    <property type="term" value="F:single-stranded DNA binding"/>
    <property type="evidence" value="ECO:0007669"/>
    <property type="project" value="UniProtKB-UniRule"/>
</dbReference>
<dbReference type="FunFam" id="1.10.10.10:FF:000218">
    <property type="entry name" value="DNA-directed RNA polymerase III subunit RPC3"/>
    <property type="match status" value="1"/>
</dbReference>
<dbReference type="InterPro" id="IPR039748">
    <property type="entry name" value="RPC3"/>
</dbReference>
<evidence type="ECO:0000256" key="7">
    <source>
        <dbReference type="RuleBase" id="RU367076"/>
    </source>
</evidence>
<proteinExistence type="inferred from homology"/>
<evidence type="ECO:0000256" key="6">
    <source>
        <dbReference type="ARBA" id="ARBA00023242"/>
    </source>
</evidence>
<keyword evidence="5 7" id="KW-0804">Transcription</keyword>
<evidence type="ECO:0000259" key="10">
    <source>
        <dbReference type="Pfam" id="PF22536"/>
    </source>
</evidence>
<evidence type="ECO:0000313" key="12">
    <source>
        <dbReference type="Proteomes" id="UP001386955"/>
    </source>
</evidence>